<dbReference type="InterPro" id="IPR052715">
    <property type="entry name" value="RAYT_transposase"/>
</dbReference>
<evidence type="ECO:0000313" key="3">
    <source>
        <dbReference type="Proteomes" id="UP000281909"/>
    </source>
</evidence>
<dbReference type="Proteomes" id="UP000281909">
    <property type="component" value="Chromosome"/>
</dbReference>
<dbReference type="PANTHER" id="PTHR36966:SF1">
    <property type="entry name" value="REP-ASSOCIATED TYROSINE TRANSPOSASE"/>
    <property type="match status" value="1"/>
</dbReference>
<dbReference type="InterPro" id="IPR036515">
    <property type="entry name" value="Transposase_17_sf"/>
</dbReference>
<sequence length="152" mass="17867">MPDLPASHRLRHGRFDETNRIYLLTTNTYRRTPVFENFTLGRLVVDQFRNAQHQGEADSLAWVVMPDHFHWLIELQQGSLSDLMQKTKSRTTKTVNRLTGRKVPLWQKGFHDRALRREEDLVKMARYIVANPLRAGLVQKLGDYPLWDAVWV</sequence>
<dbReference type="GO" id="GO:0006313">
    <property type="term" value="P:DNA transposition"/>
    <property type="evidence" value="ECO:0007669"/>
    <property type="project" value="InterPro"/>
</dbReference>
<dbReference type="SUPFAM" id="SSF143422">
    <property type="entry name" value="Transposase IS200-like"/>
    <property type="match status" value="1"/>
</dbReference>
<protein>
    <submittedName>
        <fullName evidence="2">Transposase</fullName>
    </submittedName>
</protein>
<dbReference type="PANTHER" id="PTHR36966">
    <property type="entry name" value="REP-ASSOCIATED TYROSINE TRANSPOSASE"/>
    <property type="match status" value="1"/>
</dbReference>
<feature type="domain" description="Transposase IS200-like" evidence="1">
    <location>
        <begin position="17"/>
        <end position="131"/>
    </location>
</feature>
<dbReference type="Gene3D" id="3.30.70.1290">
    <property type="entry name" value="Transposase IS200-like"/>
    <property type="match status" value="1"/>
</dbReference>
<dbReference type="SMART" id="SM01321">
    <property type="entry name" value="Y1_Tnp"/>
    <property type="match status" value="1"/>
</dbReference>
<gene>
    <name evidence="2" type="ORF">NCTC9428_03094</name>
</gene>
<organism evidence="2 3">
    <name type="scientific">Pseudomonas fluorescens</name>
    <dbReference type="NCBI Taxonomy" id="294"/>
    <lineage>
        <taxon>Bacteria</taxon>
        <taxon>Pseudomonadati</taxon>
        <taxon>Pseudomonadota</taxon>
        <taxon>Gammaproteobacteria</taxon>
        <taxon>Pseudomonadales</taxon>
        <taxon>Pseudomonadaceae</taxon>
        <taxon>Pseudomonas</taxon>
    </lineage>
</organism>
<dbReference type="AlphaFoldDB" id="A0A448DXC2"/>
<proteinExistence type="predicted"/>
<reference evidence="2 3" key="1">
    <citation type="submission" date="2018-12" db="EMBL/GenBank/DDBJ databases">
        <authorList>
            <consortium name="Pathogen Informatics"/>
        </authorList>
    </citation>
    <scope>NUCLEOTIDE SEQUENCE [LARGE SCALE GENOMIC DNA]</scope>
    <source>
        <strain evidence="2 3">NCTC9428</strain>
    </source>
</reference>
<dbReference type="RefSeq" id="WP_126364062.1">
    <property type="nucleotide sequence ID" value="NZ_LR134318.1"/>
</dbReference>
<evidence type="ECO:0000313" key="2">
    <source>
        <dbReference type="EMBL" id="VEF11474.1"/>
    </source>
</evidence>
<name>A0A448DXC2_PSEFL</name>
<evidence type="ECO:0000259" key="1">
    <source>
        <dbReference type="SMART" id="SM01321"/>
    </source>
</evidence>
<dbReference type="OrthoDB" id="9791101at2"/>
<dbReference type="EMBL" id="LR134318">
    <property type="protein sequence ID" value="VEF11474.1"/>
    <property type="molecule type" value="Genomic_DNA"/>
</dbReference>
<dbReference type="InterPro" id="IPR002686">
    <property type="entry name" value="Transposase_17"/>
</dbReference>
<dbReference type="Pfam" id="PF01797">
    <property type="entry name" value="Y1_Tnp"/>
    <property type="match status" value="1"/>
</dbReference>
<dbReference type="GO" id="GO:0004803">
    <property type="term" value="F:transposase activity"/>
    <property type="evidence" value="ECO:0007669"/>
    <property type="project" value="InterPro"/>
</dbReference>
<accession>A0A448DXC2</accession>
<dbReference type="GO" id="GO:0043565">
    <property type="term" value="F:sequence-specific DNA binding"/>
    <property type="evidence" value="ECO:0007669"/>
    <property type="project" value="TreeGrafter"/>
</dbReference>
<dbReference type="NCBIfam" id="NF047646">
    <property type="entry name" value="REP_Tyr_transpos"/>
    <property type="match status" value="1"/>
</dbReference>